<protein>
    <submittedName>
        <fullName evidence="1">Uncharacterized protein</fullName>
    </submittedName>
</protein>
<evidence type="ECO:0000313" key="2">
    <source>
        <dbReference type="Proteomes" id="UP000253934"/>
    </source>
</evidence>
<proteinExistence type="predicted"/>
<keyword evidence="2" id="KW-1185">Reference proteome</keyword>
<organism evidence="1 2">
    <name type="scientific">Spirobacillus cienkowskii</name>
    <dbReference type="NCBI Taxonomy" id="495820"/>
    <lineage>
        <taxon>Bacteria</taxon>
        <taxon>Pseudomonadati</taxon>
        <taxon>Bdellovibrionota</taxon>
        <taxon>Oligoflexia</taxon>
        <taxon>Silvanigrellales</taxon>
        <taxon>Spirobacillus</taxon>
    </lineage>
</organism>
<sequence length="160" mass="18935">MQKLSYIKNNKLTATWPDDELFKVTKLINKKHMIYLDNEHFEIESSFDQNQVQLCISLTKKDITKSYPIECVFIKETNQSYQNSAIALTMLDYLDIYWTNYFSEERTVFVPLDWSKHEFEGLTFYIRGFIRNLDLEINANEFLSKHGYGGYDILPISSET</sequence>
<dbReference type="Proteomes" id="UP000253934">
    <property type="component" value="Unassembled WGS sequence"/>
</dbReference>
<name>A0A369KUN6_9BACT</name>
<reference evidence="1" key="1">
    <citation type="submission" date="2018-04" db="EMBL/GenBank/DDBJ databases">
        <title>Draft genome sequence of the Candidatus Spirobacillus cienkowskii, a pathogen of freshwater Daphnia species, reconstructed from hemolymph metagenomic reads.</title>
        <authorList>
            <person name="Bresciani L."/>
            <person name="Lemos L.N."/>
            <person name="Wale N."/>
            <person name="Lin J.Y."/>
            <person name="Fernandes G.R."/>
            <person name="Duffy M.A."/>
            <person name="Rodrigues J.M."/>
        </authorList>
    </citation>
    <scope>NUCLEOTIDE SEQUENCE [LARGE SCALE GENOMIC DNA]</scope>
    <source>
        <strain evidence="1">Binning01</strain>
    </source>
</reference>
<evidence type="ECO:0000313" key="1">
    <source>
        <dbReference type="EMBL" id="RDB37322.1"/>
    </source>
</evidence>
<dbReference type="EMBL" id="QOVW01000002">
    <property type="protein sequence ID" value="RDB37322.1"/>
    <property type="molecule type" value="Genomic_DNA"/>
</dbReference>
<comment type="caution">
    <text evidence="1">The sequence shown here is derived from an EMBL/GenBank/DDBJ whole genome shotgun (WGS) entry which is preliminary data.</text>
</comment>
<gene>
    <name evidence="1" type="ORF">DCC88_00580</name>
</gene>
<accession>A0A369KUN6</accession>
<dbReference type="AlphaFoldDB" id="A0A369KUN6"/>